<protein>
    <submittedName>
        <fullName evidence="1">Uncharacterized protein</fullName>
    </submittedName>
</protein>
<dbReference type="Proteomes" id="UP000244309">
    <property type="component" value="Unassembled WGS sequence"/>
</dbReference>
<name>A0A2V1AVY4_9ASCO</name>
<keyword evidence="2" id="KW-1185">Reference proteome</keyword>
<evidence type="ECO:0000313" key="1">
    <source>
        <dbReference type="EMBL" id="PVH21954.1"/>
    </source>
</evidence>
<comment type="caution">
    <text evidence="1">The sequence shown here is derived from an EMBL/GenBank/DDBJ whole genome shotgun (WGS) entry which is preliminary data.</text>
</comment>
<sequence length="724" mass="82768">MEKYRYETFYVFEEFVSEFFSLSKVASSALKALSKDSSKYCSHNTRLYHYEDKVLAITEFRVKFEDDARELEVISSKDEKFNDVIKPGKEERIVECKIVKPRNLTRFNEEKSFHDNDPFACMVTNIGKKIYAFEDTNLSLTDTLSIVSKPMLKGLGKDEEGFITLKSSFNTIHWFIQDLNHPTLYPGMNISEALSIQVLCQMIDPKNSAPMAIASVTIQLLELTTYIEGFYEGMDSLPEATKTLVVRTLSKNKCNVRLEHKRIFRETKLDIPEALYNCKLPEVEPTSFSQSMTRTYAFKVLVEVEDLEASTSRVFDIVSDVNIARTDHEELRSLVQQKHSDTSVKSSGWANRIYLDVHDRSSLDLSSIADAVYDVSDSCGAVVEKQQTSLVEGDENLLSITSLSLSSADECNLHPSKGFYDVIRRTHSTKSESIRLYYRWFIVKDDSDPGFNYVWVMPVIWIGYKLTPSFIPLTLWHISNQIQNGDEIMEDWAKVFVCGTSFRSFKPLKVQALVLPYLHPSLPKAGAIVTQGMKVSDFLMIKLTLPFFRDPKSVSDVLVKRSYLKFENYRDTGEVVEHEAPANNNTEYRTIKWADFKLSETGDEWFSDLPADVYDYKIPKIDPTFYGNYRSRDVTLSIGLDVKIESSYYPMSFEIPIQVCGEGINLNSCNITPPSYAARVKSEWLDYGRCEQMSGDEPYMTIKDCGPFWESVSKGKNPTESCIN</sequence>
<evidence type="ECO:0000313" key="2">
    <source>
        <dbReference type="Proteomes" id="UP000244309"/>
    </source>
</evidence>
<dbReference type="RefSeq" id="XP_025342894.1">
    <property type="nucleotide sequence ID" value="XM_025488232.1"/>
</dbReference>
<dbReference type="GeneID" id="37009949"/>
<reference evidence="1 2" key="1">
    <citation type="submission" date="2017-12" db="EMBL/GenBank/DDBJ databases">
        <title>Genome Sequence of a Multidrug-Resistant Candida haemulonii Isolate from a Patient with Chronic Leg Ulcers in Israel.</title>
        <authorList>
            <person name="Chow N.A."/>
            <person name="Gade L."/>
            <person name="Batra D."/>
            <person name="Rowe L.A."/>
            <person name="Ben-Ami R."/>
            <person name="Loparev V.N."/>
            <person name="Litvintseva A.P."/>
        </authorList>
    </citation>
    <scope>NUCLEOTIDE SEQUENCE [LARGE SCALE GENOMIC DNA]</scope>
    <source>
        <strain evidence="1 2">B11899</strain>
    </source>
</reference>
<accession>A0A2V1AVY4</accession>
<organism evidence="1 2">
    <name type="scientific">Candidozyma haemuli</name>
    <dbReference type="NCBI Taxonomy" id="45357"/>
    <lineage>
        <taxon>Eukaryota</taxon>
        <taxon>Fungi</taxon>
        <taxon>Dikarya</taxon>
        <taxon>Ascomycota</taxon>
        <taxon>Saccharomycotina</taxon>
        <taxon>Pichiomycetes</taxon>
        <taxon>Metschnikowiaceae</taxon>
        <taxon>Candidozyma</taxon>
    </lineage>
</organism>
<gene>
    <name evidence="1" type="ORF">CXQ85_004619</name>
</gene>
<proteinExistence type="predicted"/>
<dbReference type="EMBL" id="PKFO01000006">
    <property type="protein sequence ID" value="PVH21954.1"/>
    <property type="molecule type" value="Genomic_DNA"/>
</dbReference>
<dbReference type="VEuPathDB" id="FungiDB:CXQ85_004619"/>
<dbReference type="AlphaFoldDB" id="A0A2V1AVY4"/>